<evidence type="ECO:0000259" key="11">
    <source>
        <dbReference type="SMART" id="SM00499"/>
    </source>
</evidence>
<comment type="similarity">
    <text evidence="2">Belongs to the plant LTP family.</text>
</comment>
<dbReference type="InterPro" id="IPR036312">
    <property type="entry name" value="Bifun_inhib/LTP/seed_sf"/>
</dbReference>
<dbReference type="InterPro" id="IPR016140">
    <property type="entry name" value="Bifunc_inhib/LTP/seed_store"/>
</dbReference>
<feature type="transmembrane region" description="Helical" evidence="10">
    <location>
        <begin position="21"/>
        <end position="41"/>
    </location>
</feature>
<dbReference type="GO" id="GO:0005886">
    <property type="term" value="C:plasma membrane"/>
    <property type="evidence" value="ECO:0007669"/>
    <property type="project" value="UniProtKB-SubCell"/>
</dbReference>
<dbReference type="SMART" id="SM00499">
    <property type="entry name" value="AAI"/>
    <property type="match status" value="1"/>
</dbReference>
<sequence length="260" mass="27663">MVMAVELSNQLQHLYFFSPPLPFYSLFINFLTLLHFPIIKLPIPNCTFEHKQPKLQNMERFVRLTVVLAMAMVMAAPAYAQISSTPCSTSMINSLFNPCMNFLTNSSANGTSPTAECCNSIKSLTSGGMDCLCLIITGNVPFRIPINRTLAISLPRACNLPRLPLQCKTSGGSPLPAPGPAAFGPSLSPSAPSLSPEASSVLPSPSLAPVSDTTPPLLTPSSATTGSGRSDLTPSSAMSSYRFLPSVVLIVLGFAVLKHY</sequence>
<keyword evidence="10" id="KW-1133">Transmembrane helix</keyword>
<evidence type="ECO:0000256" key="6">
    <source>
        <dbReference type="ARBA" id="ARBA00023157"/>
    </source>
</evidence>
<dbReference type="AlphaFoldDB" id="A0A445M7M7"/>
<keyword evidence="8" id="KW-0449">Lipoprotein</keyword>
<reference evidence="12 13" key="1">
    <citation type="submission" date="2018-09" db="EMBL/GenBank/DDBJ databases">
        <title>A high-quality reference genome of wild soybean provides a powerful tool to mine soybean genomes.</title>
        <authorList>
            <person name="Xie M."/>
            <person name="Chung C.Y.L."/>
            <person name="Li M.-W."/>
            <person name="Wong F.-L."/>
            <person name="Chan T.-F."/>
            <person name="Lam H.-M."/>
        </authorList>
    </citation>
    <scope>NUCLEOTIDE SEQUENCE [LARGE SCALE GENOMIC DNA]</scope>
    <source>
        <strain evidence="13">cv. W05</strain>
        <tissue evidence="12">Hypocotyl of etiolated seedlings</tissue>
    </source>
</reference>
<name>A0A445M7M7_GLYSO</name>
<evidence type="ECO:0000256" key="2">
    <source>
        <dbReference type="ARBA" id="ARBA00009748"/>
    </source>
</evidence>
<feature type="compositionally biased region" description="Low complexity" evidence="9">
    <location>
        <begin position="178"/>
        <end position="228"/>
    </location>
</feature>
<evidence type="ECO:0000256" key="4">
    <source>
        <dbReference type="ARBA" id="ARBA00022622"/>
    </source>
</evidence>
<evidence type="ECO:0000256" key="3">
    <source>
        <dbReference type="ARBA" id="ARBA00022475"/>
    </source>
</evidence>
<dbReference type="GO" id="GO:0098552">
    <property type="term" value="C:side of membrane"/>
    <property type="evidence" value="ECO:0007669"/>
    <property type="project" value="UniProtKB-KW"/>
</dbReference>
<dbReference type="SUPFAM" id="SSF47699">
    <property type="entry name" value="Bifunctional inhibitor/lipid-transfer protein/seed storage 2S albumin"/>
    <property type="match status" value="1"/>
</dbReference>
<keyword evidence="10" id="KW-0472">Membrane</keyword>
<evidence type="ECO:0000256" key="5">
    <source>
        <dbReference type="ARBA" id="ARBA00022729"/>
    </source>
</evidence>
<evidence type="ECO:0000256" key="7">
    <source>
        <dbReference type="ARBA" id="ARBA00023180"/>
    </source>
</evidence>
<dbReference type="GO" id="GO:0008289">
    <property type="term" value="F:lipid binding"/>
    <property type="evidence" value="ECO:0007669"/>
    <property type="project" value="InterPro"/>
</dbReference>
<organism evidence="12 13">
    <name type="scientific">Glycine soja</name>
    <name type="common">Wild soybean</name>
    <dbReference type="NCBI Taxonomy" id="3848"/>
    <lineage>
        <taxon>Eukaryota</taxon>
        <taxon>Viridiplantae</taxon>
        <taxon>Streptophyta</taxon>
        <taxon>Embryophyta</taxon>
        <taxon>Tracheophyta</taxon>
        <taxon>Spermatophyta</taxon>
        <taxon>Magnoliopsida</taxon>
        <taxon>eudicotyledons</taxon>
        <taxon>Gunneridae</taxon>
        <taxon>Pentapetalae</taxon>
        <taxon>rosids</taxon>
        <taxon>fabids</taxon>
        <taxon>Fabales</taxon>
        <taxon>Fabaceae</taxon>
        <taxon>Papilionoideae</taxon>
        <taxon>50 kb inversion clade</taxon>
        <taxon>NPAAA clade</taxon>
        <taxon>indigoferoid/millettioid clade</taxon>
        <taxon>Phaseoleae</taxon>
        <taxon>Glycine</taxon>
        <taxon>Glycine subgen. Soja</taxon>
    </lineage>
</organism>
<evidence type="ECO:0000256" key="8">
    <source>
        <dbReference type="ARBA" id="ARBA00023288"/>
    </source>
</evidence>
<evidence type="ECO:0000256" key="10">
    <source>
        <dbReference type="SAM" id="Phobius"/>
    </source>
</evidence>
<feature type="transmembrane region" description="Helical" evidence="10">
    <location>
        <begin position="61"/>
        <end position="80"/>
    </location>
</feature>
<proteinExistence type="inferred from homology"/>
<dbReference type="Proteomes" id="UP000289340">
    <property type="component" value="Chromosome 1"/>
</dbReference>
<feature type="domain" description="Bifunctional inhibitor/plant lipid transfer protein/seed storage helical" evidence="11">
    <location>
        <begin position="87"/>
        <end position="167"/>
    </location>
</feature>
<keyword evidence="6" id="KW-1015">Disulfide bond</keyword>
<feature type="region of interest" description="Disordered" evidence="9">
    <location>
        <begin position="178"/>
        <end position="236"/>
    </location>
</feature>
<evidence type="ECO:0000256" key="1">
    <source>
        <dbReference type="ARBA" id="ARBA00004609"/>
    </source>
</evidence>
<gene>
    <name evidence="12" type="ORF">D0Y65_002428</name>
</gene>
<keyword evidence="10" id="KW-0812">Transmembrane</keyword>
<keyword evidence="13" id="KW-1185">Reference proteome</keyword>
<accession>A0A445M7M7</accession>
<dbReference type="PRINTS" id="PR00382">
    <property type="entry name" value="LIPIDTRNSFER"/>
</dbReference>
<keyword evidence="7" id="KW-0325">Glycoprotein</keyword>
<evidence type="ECO:0000256" key="9">
    <source>
        <dbReference type="SAM" id="MobiDB-lite"/>
    </source>
</evidence>
<comment type="subcellular location">
    <subcellularLocation>
        <location evidence="1">Cell membrane</location>
        <topology evidence="1">Lipid-anchor</topology>
        <topology evidence="1">GPI-anchor</topology>
    </subcellularLocation>
</comment>
<dbReference type="InterPro" id="IPR043325">
    <property type="entry name" value="LTSS"/>
</dbReference>
<dbReference type="EMBL" id="QZWG01000001">
    <property type="protein sequence ID" value="RZC31558.1"/>
    <property type="molecule type" value="Genomic_DNA"/>
</dbReference>
<dbReference type="Gene3D" id="1.10.110.10">
    <property type="entry name" value="Plant lipid-transfer and hydrophobic proteins"/>
    <property type="match status" value="1"/>
</dbReference>
<dbReference type="CDD" id="cd00010">
    <property type="entry name" value="AAI_LTSS"/>
    <property type="match status" value="1"/>
</dbReference>
<keyword evidence="5" id="KW-0732">Signal</keyword>
<dbReference type="GO" id="GO:0006869">
    <property type="term" value="P:lipid transport"/>
    <property type="evidence" value="ECO:0007669"/>
    <property type="project" value="InterPro"/>
</dbReference>
<comment type="caution">
    <text evidence="12">The sequence shown here is derived from an EMBL/GenBank/DDBJ whole genome shotgun (WGS) entry which is preliminary data.</text>
</comment>
<evidence type="ECO:0000313" key="13">
    <source>
        <dbReference type="Proteomes" id="UP000289340"/>
    </source>
</evidence>
<keyword evidence="3" id="KW-1003">Cell membrane</keyword>
<dbReference type="PANTHER" id="PTHR33044">
    <property type="entry name" value="BIFUNCTIONAL INHIBITOR/LIPID-TRANSFER PROTEIN/SEED STORAGE 2S ALBUMIN SUPERFAMILY PROTEIN-RELATED"/>
    <property type="match status" value="1"/>
</dbReference>
<evidence type="ECO:0000313" key="12">
    <source>
        <dbReference type="EMBL" id="RZC31558.1"/>
    </source>
</evidence>
<dbReference type="InterPro" id="IPR000528">
    <property type="entry name" value="Plant_nsLTP"/>
</dbReference>
<keyword evidence="4" id="KW-0336">GPI-anchor</keyword>
<dbReference type="Pfam" id="PF14368">
    <property type="entry name" value="LTP_2"/>
    <property type="match status" value="1"/>
</dbReference>
<protein>
    <recommendedName>
        <fullName evidence="11">Bifunctional inhibitor/plant lipid transfer protein/seed storage helical domain-containing protein</fullName>
    </recommendedName>
</protein>